<sequence>MRHSATSPVSGSNPLNGRLGRPIYAVYSAYVCLSVSPYAVVSAAVMSTSVASPKSVRTPQAHARKIHQSGALATGGSVKPALLETAETLVAGVGAGQRLLSCWFPYFQKAVSQGSSSPTNYGHLYADITTGT</sequence>
<keyword evidence="1" id="KW-0472">Membrane</keyword>
<keyword evidence="1" id="KW-1133">Transmembrane helix</keyword>
<evidence type="ECO:0000313" key="2">
    <source>
        <dbReference type="EMBL" id="EZF47542.1"/>
    </source>
</evidence>
<name>A0A022VMK3_TRIRU</name>
<keyword evidence="1" id="KW-0812">Transmembrane</keyword>
<protein>
    <submittedName>
        <fullName evidence="2">Uncharacterized protein</fullName>
    </submittedName>
</protein>
<dbReference type="AlphaFoldDB" id="A0A022VMK3"/>
<evidence type="ECO:0000256" key="1">
    <source>
        <dbReference type="SAM" id="Phobius"/>
    </source>
</evidence>
<reference evidence="2" key="1">
    <citation type="submission" date="2014-02" db="EMBL/GenBank/DDBJ databases">
        <title>The Genome Sequence of Trichophyton rubrum (morphotype fischeri) CBS 288.86.</title>
        <authorList>
            <consortium name="The Broad Institute Genomics Platform"/>
            <person name="Cuomo C.A."/>
            <person name="White T.C."/>
            <person name="Graser Y."/>
            <person name="Martinez-Rossi N."/>
            <person name="Heitman J."/>
            <person name="Young S.K."/>
            <person name="Zeng Q."/>
            <person name="Gargeya S."/>
            <person name="Abouelleil A."/>
            <person name="Alvarado L."/>
            <person name="Chapman S.B."/>
            <person name="Gainer-Dewar J."/>
            <person name="Goldberg J."/>
            <person name="Griggs A."/>
            <person name="Gujja S."/>
            <person name="Hansen M."/>
            <person name="Howarth C."/>
            <person name="Imamovic A."/>
            <person name="Larimer J."/>
            <person name="Martinez D."/>
            <person name="Murphy C."/>
            <person name="Pearson M.D."/>
            <person name="Persinoti G."/>
            <person name="Poon T."/>
            <person name="Priest M."/>
            <person name="Roberts A.D."/>
            <person name="Saif S."/>
            <person name="Shea T.D."/>
            <person name="Sykes S.N."/>
            <person name="Wortman J."/>
            <person name="Nusbaum C."/>
            <person name="Birren B."/>
        </authorList>
    </citation>
    <scope>NUCLEOTIDE SEQUENCE [LARGE SCALE GENOMIC DNA]</scope>
    <source>
        <strain evidence="2">CBS 288.86</strain>
    </source>
</reference>
<dbReference type="Proteomes" id="UP000023758">
    <property type="component" value="Unassembled WGS sequence"/>
</dbReference>
<feature type="transmembrane region" description="Helical" evidence="1">
    <location>
        <begin position="24"/>
        <end position="45"/>
    </location>
</feature>
<accession>A0A022VMK3</accession>
<proteinExistence type="predicted"/>
<organism evidence="2">
    <name type="scientific">Trichophyton rubrum CBS 288.86</name>
    <dbReference type="NCBI Taxonomy" id="1215330"/>
    <lineage>
        <taxon>Eukaryota</taxon>
        <taxon>Fungi</taxon>
        <taxon>Dikarya</taxon>
        <taxon>Ascomycota</taxon>
        <taxon>Pezizomycotina</taxon>
        <taxon>Eurotiomycetes</taxon>
        <taxon>Eurotiomycetidae</taxon>
        <taxon>Onygenales</taxon>
        <taxon>Arthrodermataceae</taxon>
        <taxon>Trichophyton</taxon>
    </lineage>
</organism>
<gene>
    <name evidence="2" type="ORF">H103_08643</name>
</gene>
<dbReference type="EMBL" id="KK207942">
    <property type="protein sequence ID" value="EZF47542.1"/>
    <property type="molecule type" value="Genomic_DNA"/>
</dbReference>
<dbReference type="HOGENOM" id="CLU_1918563_0_0_1"/>